<organism evidence="3 4">
    <name type="scientific">Candidatus Blackburnbacteria bacterium RIFCSPLOWO2_01_FULL_41_27</name>
    <dbReference type="NCBI Taxonomy" id="1797520"/>
    <lineage>
        <taxon>Bacteria</taxon>
        <taxon>Candidatus Blackburniibacteriota</taxon>
    </lineage>
</organism>
<comment type="caution">
    <text evidence="3">The sequence shown here is derived from an EMBL/GenBank/DDBJ whole genome shotgun (WGS) entry which is preliminary data.</text>
</comment>
<dbReference type="GO" id="GO:0004013">
    <property type="term" value="F:adenosylhomocysteinase activity"/>
    <property type="evidence" value="ECO:0007669"/>
    <property type="project" value="TreeGrafter"/>
</dbReference>
<evidence type="ECO:0000259" key="2">
    <source>
        <dbReference type="SMART" id="SM00997"/>
    </source>
</evidence>
<accession>A0A1G1VCK9</accession>
<dbReference type="SMART" id="SM00997">
    <property type="entry name" value="AdoHcyase_NAD"/>
    <property type="match status" value="1"/>
</dbReference>
<proteinExistence type="inferred from homology"/>
<dbReference type="GO" id="GO:0005829">
    <property type="term" value="C:cytosol"/>
    <property type="evidence" value="ECO:0007669"/>
    <property type="project" value="TreeGrafter"/>
</dbReference>
<dbReference type="SUPFAM" id="SSF51735">
    <property type="entry name" value="NAD(P)-binding Rossmann-fold domains"/>
    <property type="match status" value="1"/>
</dbReference>
<gene>
    <name evidence="3" type="ORF">A3A58_02000</name>
</gene>
<dbReference type="InterPro" id="IPR015878">
    <property type="entry name" value="Ado_hCys_hydrolase_NAD-bd"/>
</dbReference>
<feature type="domain" description="S-adenosyl-L-homocysteine hydrolase NAD binding" evidence="2">
    <location>
        <begin position="153"/>
        <end position="313"/>
    </location>
</feature>
<dbReference type="Proteomes" id="UP000177685">
    <property type="component" value="Unassembled WGS sequence"/>
</dbReference>
<dbReference type="GO" id="GO:0033353">
    <property type="term" value="P:S-adenosylmethionine cycle"/>
    <property type="evidence" value="ECO:0007669"/>
    <property type="project" value="TreeGrafter"/>
</dbReference>
<evidence type="ECO:0000313" key="4">
    <source>
        <dbReference type="Proteomes" id="UP000177685"/>
    </source>
</evidence>
<dbReference type="Gene3D" id="3.40.50.720">
    <property type="entry name" value="NAD(P)-binding Rossmann-like Domain"/>
    <property type="match status" value="1"/>
</dbReference>
<dbReference type="InterPro" id="IPR036291">
    <property type="entry name" value="NAD(P)-bd_dom_sf"/>
</dbReference>
<protein>
    <recommendedName>
        <fullName evidence="2">S-adenosyl-L-homocysteine hydrolase NAD binding domain-containing protein</fullName>
    </recommendedName>
</protein>
<dbReference type="PANTHER" id="PTHR23420">
    <property type="entry name" value="ADENOSYLHOMOCYSTEINASE"/>
    <property type="match status" value="1"/>
</dbReference>
<evidence type="ECO:0000313" key="3">
    <source>
        <dbReference type="EMBL" id="OGY13178.1"/>
    </source>
</evidence>
<dbReference type="InterPro" id="IPR000043">
    <property type="entry name" value="Adenosylhomocysteinase-like"/>
</dbReference>
<dbReference type="PANTHER" id="PTHR23420:SF0">
    <property type="entry name" value="ADENOSYLHOMOCYSTEINASE"/>
    <property type="match status" value="1"/>
</dbReference>
<name>A0A1G1VCK9_9BACT</name>
<sequence>MSLSSNINIFKSIVRNIDTSGYSFVFIFHLSENNHPYLKYWLQHVDNLGVVSIPYSELPNVRFSIEKTTKVYTPALNEIPNCIFQICQDNSDKKIVLVEIGGYSAQVAHLLDNVVLAVEDTNQGHWNFENNTDKLTFPVVSMAQAHLKKLEDHLIGDSIVYSTQMLLRKYFKQDYVLGKRVLVLSYGGIGSSVCKSLKALKADVSVYDIDPLKQAQAYFEGFRIVKKIDALSTANIIIGCSGKQSIKFNELRFINNGALLVSGSSKQVEFPYDKIKEHIVRNQGVELDEVKVAGKNFFIAYKGQPINFLHDSALGDIFEIQMSLLCSCIEYGLKSKLKPGIYNIPIEYQRAIAKQYVERKISRI</sequence>
<comment type="similarity">
    <text evidence="1">Belongs to the adenosylhomocysteinase family.</text>
</comment>
<evidence type="ECO:0000256" key="1">
    <source>
        <dbReference type="ARBA" id="ARBA00007122"/>
    </source>
</evidence>
<dbReference type="EMBL" id="MHCD01000040">
    <property type="protein sequence ID" value="OGY13178.1"/>
    <property type="molecule type" value="Genomic_DNA"/>
</dbReference>
<reference evidence="3 4" key="1">
    <citation type="journal article" date="2016" name="Nat. Commun.">
        <title>Thousands of microbial genomes shed light on interconnected biogeochemical processes in an aquifer system.</title>
        <authorList>
            <person name="Anantharaman K."/>
            <person name="Brown C.T."/>
            <person name="Hug L.A."/>
            <person name="Sharon I."/>
            <person name="Castelle C.J."/>
            <person name="Probst A.J."/>
            <person name="Thomas B.C."/>
            <person name="Singh A."/>
            <person name="Wilkins M.J."/>
            <person name="Karaoz U."/>
            <person name="Brodie E.L."/>
            <person name="Williams K.H."/>
            <person name="Hubbard S.S."/>
            <person name="Banfield J.F."/>
        </authorList>
    </citation>
    <scope>NUCLEOTIDE SEQUENCE [LARGE SCALE GENOMIC DNA]</scope>
</reference>
<dbReference type="Pfam" id="PF00670">
    <property type="entry name" value="AdoHcyase_NAD"/>
    <property type="match status" value="1"/>
</dbReference>
<dbReference type="AlphaFoldDB" id="A0A1G1VCK9"/>